<feature type="chain" id="PRO_5032798942" description="Non-specific lipid-transfer protein" evidence="5">
    <location>
        <begin position="17"/>
        <end position="108"/>
    </location>
</feature>
<dbReference type="PANTHER" id="PTHR33076">
    <property type="entry name" value="NON-SPECIFIC LIPID-TRANSFER PROTEIN 2-RELATED"/>
    <property type="match status" value="1"/>
</dbReference>
<comment type="similarity">
    <text evidence="1 4">Belongs to the plant LTP family.</text>
</comment>
<dbReference type="Gene3D" id="1.10.110.10">
    <property type="entry name" value="Plant lipid-transfer and hydrophobic proteins"/>
    <property type="match status" value="1"/>
</dbReference>
<dbReference type="InterPro" id="IPR000528">
    <property type="entry name" value="Plant_nsLTP"/>
</dbReference>
<dbReference type="PRINTS" id="PR00382">
    <property type="entry name" value="LIPIDTRNSFER"/>
</dbReference>
<dbReference type="SUPFAM" id="SSF47699">
    <property type="entry name" value="Bifunctional inhibitor/lipid-transfer protein/seed storage 2S albumin"/>
    <property type="match status" value="1"/>
</dbReference>
<gene>
    <name evidence="7" type="ORF">RHSIM_Rhsim13G0125200</name>
</gene>
<dbReference type="GO" id="GO:0008289">
    <property type="term" value="F:lipid binding"/>
    <property type="evidence" value="ECO:0007669"/>
    <property type="project" value="UniProtKB-KW"/>
</dbReference>
<dbReference type="AlphaFoldDB" id="A0A834G0R7"/>
<feature type="signal peptide" evidence="5">
    <location>
        <begin position="1"/>
        <end position="16"/>
    </location>
</feature>
<evidence type="ECO:0000313" key="8">
    <source>
        <dbReference type="Proteomes" id="UP000626092"/>
    </source>
</evidence>
<dbReference type="InterPro" id="IPR016140">
    <property type="entry name" value="Bifunc_inhib/LTP/seed_store"/>
</dbReference>
<dbReference type="CDD" id="cd01960">
    <property type="entry name" value="nsLTP1"/>
    <property type="match status" value="1"/>
</dbReference>
<evidence type="ECO:0000256" key="3">
    <source>
        <dbReference type="ARBA" id="ARBA00023121"/>
    </source>
</evidence>
<evidence type="ECO:0000259" key="6">
    <source>
        <dbReference type="SMART" id="SM00499"/>
    </source>
</evidence>
<dbReference type="Pfam" id="PF00234">
    <property type="entry name" value="Tryp_alpha_amyl"/>
    <property type="match status" value="1"/>
</dbReference>
<sequence length="108" mass="11539">MTLLLSLLFFVAHIQAAILCNTVTQKAAPCLSYATGKVKNPSAGCCTGLQQLVKSVGSVADKKQICQCLQASAKNMGIQDRFLSQLPNVCKINVGFRVSTSTNCQMIN</sequence>
<comment type="function">
    <text evidence="4">Plant non-specific lipid-transfer proteins transfer phospholipids as well as galactolipids across membranes. May play a role in wax or cutin deposition in the cell walls of expanding epidermal cells and certain secretory tissues.</text>
</comment>
<dbReference type="SMART" id="SM00499">
    <property type="entry name" value="AAI"/>
    <property type="match status" value="1"/>
</dbReference>
<keyword evidence="8" id="KW-1185">Reference proteome</keyword>
<feature type="domain" description="Bifunctional inhibitor/plant lipid transfer protein/seed storage helical" evidence="6">
    <location>
        <begin position="20"/>
        <end position="104"/>
    </location>
</feature>
<evidence type="ECO:0000256" key="5">
    <source>
        <dbReference type="SAM" id="SignalP"/>
    </source>
</evidence>
<comment type="caution">
    <text evidence="7">The sequence shown here is derived from an EMBL/GenBank/DDBJ whole genome shotgun (WGS) entry which is preliminary data.</text>
</comment>
<keyword evidence="5" id="KW-0732">Signal</keyword>
<evidence type="ECO:0000313" key="7">
    <source>
        <dbReference type="EMBL" id="KAF7120654.1"/>
    </source>
</evidence>
<proteinExistence type="inferred from homology"/>
<dbReference type="EMBL" id="WJXA01000013">
    <property type="protein sequence ID" value="KAF7120654.1"/>
    <property type="molecule type" value="Genomic_DNA"/>
</dbReference>
<accession>A0A834G0R7</accession>
<evidence type="ECO:0000256" key="4">
    <source>
        <dbReference type="RuleBase" id="RU000628"/>
    </source>
</evidence>
<dbReference type="GO" id="GO:0006869">
    <property type="term" value="P:lipid transport"/>
    <property type="evidence" value="ECO:0007669"/>
    <property type="project" value="InterPro"/>
</dbReference>
<dbReference type="OrthoDB" id="1917968at2759"/>
<protein>
    <recommendedName>
        <fullName evidence="4">Non-specific lipid-transfer protein</fullName>
    </recommendedName>
</protein>
<keyword evidence="2 4" id="KW-0813">Transport</keyword>
<evidence type="ECO:0000256" key="2">
    <source>
        <dbReference type="ARBA" id="ARBA00022448"/>
    </source>
</evidence>
<dbReference type="Proteomes" id="UP000626092">
    <property type="component" value="Unassembled WGS sequence"/>
</dbReference>
<name>A0A834G0R7_RHOSS</name>
<dbReference type="InterPro" id="IPR036312">
    <property type="entry name" value="Bifun_inhib/LTP/seed_sf"/>
</dbReference>
<keyword evidence="3 4" id="KW-0446">Lipid-binding</keyword>
<dbReference type="PROSITE" id="PS00597">
    <property type="entry name" value="PLANT_LTP"/>
    <property type="match status" value="1"/>
</dbReference>
<reference evidence="7" key="1">
    <citation type="submission" date="2019-11" db="EMBL/GenBank/DDBJ databases">
        <authorList>
            <person name="Liu Y."/>
            <person name="Hou J."/>
            <person name="Li T.-Q."/>
            <person name="Guan C.-H."/>
            <person name="Wu X."/>
            <person name="Wu H.-Z."/>
            <person name="Ling F."/>
            <person name="Zhang R."/>
            <person name="Shi X.-G."/>
            <person name="Ren J.-P."/>
            <person name="Chen E.-F."/>
            <person name="Sun J.-M."/>
        </authorList>
    </citation>
    <scope>NUCLEOTIDE SEQUENCE</scope>
    <source>
        <strain evidence="7">Adult_tree_wgs_1</strain>
        <tissue evidence="7">Leaves</tissue>
    </source>
</reference>
<organism evidence="7 8">
    <name type="scientific">Rhododendron simsii</name>
    <name type="common">Sims's rhododendron</name>
    <dbReference type="NCBI Taxonomy" id="118357"/>
    <lineage>
        <taxon>Eukaryota</taxon>
        <taxon>Viridiplantae</taxon>
        <taxon>Streptophyta</taxon>
        <taxon>Embryophyta</taxon>
        <taxon>Tracheophyta</taxon>
        <taxon>Spermatophyta</taxon>
        <taxon>Magnoliopsida</taxon>
        <taxon>eudicotyledons</taxon>
        <taxon>Gunneridae</taxon>
        <taxon>Pentapetalae</taxon>
        <taxon>asterids</taxon>
        <taxon>Ericales</taxon>
        <taxon>Ericaceae</taxon>
        <taxon>Ericoideae</taxon>
        <taxon>Rhodoreae</taxon>
        <taxon>Rhododendron</taxon>
    </lineage>
</organism>
<evidence type="ECO:0000256" key="1">
    <source>
        <dbReference type="ARBA" id="ARBA00009748"/>
    </source>
</evidence>